<sequence>MVLDQLTDGAPWHVLEFDEKTRQLAYILMLPLVDGVFATMLVSGYLQSFTSILNVAFTVFAGAGALAVLYSEAETTREARSMVKKVAPYLILAGGVVGVLAPIFSQLFHVQRLQYATGLAILVIALQIADIDFVEGFSVPAVIITGLLLSVKSPSSIQATTEYLLPALATVGVACGGLYLLAGLEDRINVDTVRKGGVLVLGLISASLFGFSVPSEAGLAVLTASVILSLRN</sequence>
<proteinExistence type="predicted"/>
<evidence type="ECO:0000313" key="2">
    <source>
        <dbReference type="EMBL" id="QGA79946.1"/>
    </source>
</evidence>
<dbReference type="EMBL" id="CP040089">
    <property type="protein sequence ID" value="QGA79946.1"/>
    <property type="molecule type" value="Genomic_DNA"/>
</dbReference>
<dbReference type="Proteomes" id="UP000377803">
    <property type="component" value="Chromosome"/>
</dbReference>
<dbReference type="GeneID" id="42364417"/>
<feature type="transmembrane region" description="Helical" evidence="1">
    <location>
        <begin position="52"/>
        <end position="70"/>
    </location>
</feature>
<feature type="transmembrane region" description="Helical" evidence="1">
    <location>
        <begin position="202"/>
        <end position="230"/>
    </location>
</feature>
<name>A0A5Q0UEJ3_9ARCH</name>
<keyword evidence="1" id="KW-0472">Membrane</keyword>
<feature type="transmembrane region" description="Helical" evidence="1">
    <location>
        <begin position="90"/>
        <end position="108"/>
    </location>
</feature>
<protein>
    <submittedName>
        <fullName evidence="2">Uncharacterized protein</fullName>
    </submittedName>
</protein>
<dbReference type="RefSeq" id="WP_153549684.1">
    <property type="nucleotide sequence ID" value="NZ_CP040089.1"/>
</dbReference>
<accession>A0A5Q0UEJ3</accession>
<dbReference type="AlphaFoldDB" id="A0A5Q0UEJ3"/>
<organism evidence="2 3">
    <name type="scientific">Candidatus Nanohalobium constans</name>
    <dbReference type="NCBI Taxonomy" id="2565781"/>
    <lineage>
        <taxon>Archaea</taxon>
        <taxon>Candidatus Nanohalarchaeota</taxon>
        <taxon>Candidatus Nanohalobia</taxon>
        <taxon>Candidatus Nanohalobiales</taxon>
        <taxon>Candidatus Nanohalobiaceae</taxon>
        <taxon>Candidatus Nanohalobium</taxon>
    </lineage>
</organism>
<reference evidence="3" key="1">
    <citation type="submission" date="2019-05" db="EMBL/GenBank/DDBJ databases">
        <title>Candidatus Nanohalobium constans, a novel model system to study the DPANN nano-sized archaea: genomic and physiological characterization of a nanoarchaeon co-cultured with its chitinotrophic host.</title>
        <authorList>
            <person name="La Cono V."/>
            <person name="Arcadi E."/>
            <person name="Crisafi F."/>
            <person name="Denaro R."/>
            <person name="La Spada G."/>
            <person name="Messina E."/>
            <person name="Smedile F."/>
            <person name="Toshchakov S.V."/>
            <person name="Shevchenko M.A."/>
            <person name="Golyshin P.N."/>
            <person name="Golyshina O.V."/>
            <person name="Ferrer M."/>
            <person name="Rohde M."/>
            <person name="Mushegian A."/>
            <person name="Sorokin D.Y."/>
            <person name="Giuliano L."/>
            <person name="Yakimov M.M."/>
        </authorList>
    </citation>
    <scope>NUCLEOTIDE SEQUENCE [LARGE SCALE GENOMIC DNA]</scope>
    <source>
        <strain evidence="3">LC1Nh</strain>
    </source>
</reference>
<dbReference type="InterPro" id="IPR043812">
    <property type="entry name" value="DUF5794"/>
</dbReference>
<evidence type="ECO:0000256" key="1">
    <source>
        <dbReference type="SAM" id="Phobius"/>
    </source>
</evidence>
<evidence type="ECO:0000313" key="3">
    <source>
        <dbReference type="Proteomes" id="UP000377803"/>
    </source>
</evidence>
<dbReference type="KEGG" id="ncon:LC1Nh_0037"/>
<keyword evidence="3" id="KW-1185">Reference proteome</keyword>
<keyword evidence="1" id="KW-1133">Transmembrane helix</keyword>
<dbReference type="Pfam" id="PF19107">
    <property type="entry name" value="DUF5794"/>
    <property type="match status" value="1"/>
</dbReference>
<feature type="transmembrane region" description="Helical" evidence="1">
    <location>
        <begin position="120"/>
        <end position="151"/>
    </location>
</feature>
<gene>
    <name evidence="2" type="ORF">LC1Nh_0037</name>
</gene>
<feature type="transmembrane region" description="Helical" evidence="1">
    <location>
        <begin position="24"/>
        <end position="46"/>
    </location>
</feature>
<feature type="transmembrane region" description="Helical" evidence="1">
    <location>
        <begin position="163"/>
        <end position="182"/>
    </location>
</feature>
<keyword evidence="1" id="KW-0812">Transmembrane</keyword>